<gene>
    <name evidence="2" type="ORF">L196_05196</name>
</gene>
<keyword evidence="1" id="KW-0732">Signal</keyword>
<dbReference type="Proteomes" id="UP000015462">
    <property type="component" value="Unassembled WGS sequence"/>
</dbReference>
<evidence type="ECO:0000313" key="2">
    <source>
        <dbReference type="EMBL" id="EPD13421.1"/>
    </source>
</evidence>
<dbReference type="EMBL" id="ASHL01000003">
    <property type="protein sequence ID" value="EPD13421.1"/>
    <property type="molecule type" value="Genomic_DNA"/>
</dbReference>
<dbReference type="RefSeq" id="WP_016390204.1">
    <property type="nucleotide sequence ID" value="NZ_KE646806.1"/>
</dbReference>
<keyword evidence="3" id="KW-1185">Reference proteome</keyword>
<evidence type="ECO:0000313" key="3">
    <source>
        <dbReference type="Proteomes" id="UP000015462"/>
    </source>
</evidence>
<evidence type="ECO:0000256" key="1">
    <source>
        <dbReference type="SAM" id="SignalP"/>
    </source>
</evidence>
<evidence type="ECO:0008006" key="4">
    <source>
        <dbReference type="Google" id="ProtNLM"/>
    </source>
</evidence>
<name>A0AB33Z3A3_9GAMM</name>
<proteinExistence type="predicted"/>
<protein>
    <recommendedName>
        <fullName evidence="4">DUF5625 domain-containing protein</fullName>
    </recommendedName>
</protein>
<accession>A0AB33Z3A3</accession>
<organism evidence="2 3">
    <name type="scientific">Cycloclasticus pugetii</name>
    <dbReference type="NCBI Taxonomy" id="34068"/>
    <lineage>
        <taxon>Bacteria</taxon>
        <taxon>Pseudomonadati</taxon>
        <taxon>Pseudomonadota</taxon>
        <taxon>Gammaproteobacteria</taxon>
        <taxon>Thiotrichales</taxon>
        <taxon>Piscirickettsiaceae</taxon>
        <taxon>Cycloclasticus</taxon>
    </lineage>
</organism>
<reference evidence="2 3" key="1">
    <citation type="journal article" date="2013" name="Genome Announc.">
        <title>Genome Sequence of the Pyrene- and Fluoranthene-Degrading Bacterium Cycloclasticus sp. Strain PY97M.</title>
        <authorList>
            <person name="Cui Z."/>
            <person name="Xu G."/>
            <person name="Li Q."/>
            <person name="Gao W."/>
            <person name="Zheng L."/>
        </authorList>
    </citation>
    <scope>NUCLEOTIDE SEQUENCE [LARGE SCALE GENOMIC DNA]</scope>
    <source>
        <strain evidence="2 3">PY97M</strain>
    </source>
</reference>
<feature type="chain" id="PRO_5044301149" description="DUF5625 domain-containing protein" evidence="1">
    <location>
        <begin position="20"/>
        <end position="162"/>
    </location>
</feature>
<comment type="caution">
    <text evidence="2">The sequence shown here is derived from an EMBL/GenBank/DDBJ whole genome shotgun (WGS) entry which is preliminary data.</text>
</comment>
<feature type="signal peptide" evidence="1">
    <location>
        <begin position="1"/>
        <end position="19"/>
    </location>
</feature>
<dbReference type="AlphaFoldDB" id="A0AB33Z3A3"/>
<sequence length="162" mass="18812">MRRLFVFLLLLSASSYVYAFWSSYAYVSSVTESEFDLRVYVAPVSEGNGSYLVRLKAVAYPYKQAWVITTPQSIPPNEQNQRVRFWGKELSLSGVELIIPLRPTERSFLNRLHDTEEGKFYELLIPAEQVHRTYIYIDFPEPVEDGGYFYSIDIGSYVKARQ</sequence>